<keyword evidence="3" id="KW-1185">Reference proteome</keyword>
<evidence type="ECO:0000313" key="3">
    <source>
        <dbReference type="Proteomes" id="UP000824120"/>
    </source>
</evidence>
<gene>
    <name evidence="2" type="ORF">H5410_022145</name>
</gene>
<dbReference type="AlphaFoldDB" id="A0A9J5ZGB0"/>
<reference evidence="2 3" key="1">
    <citation type="submission" date="2020-09" db="EMBL/GenBank/DDBJ databases">
        <title>De no assembly of potato wild relative species, Solanum commersonii.</title>
        <authorList>
            <person name="Cho K."/>
        </authorList>
    </citation>
    <scope>NUCLEOTIDE SEQUENCE [LARGE SCALE GENOMIC DNA]</scope>
    <source>
        <strain evidence="2">LZ3.2</strain>
        <tissue evidence="2">Leaf</tissue>
    </source>
</reference>
<dbReference type="OrthoDB" id="2785945at2759"/>
<protein>
    <submittedName>
        <fullName evidence="2">Uncharacterized protein</fullName>
    </submittedName>
</protein>
<sequence length="221" mass="23852">MWNGDDPIRRSTRGMDQSGLGGRGAAKARALDTPMERTIYRERPSMQILVVAANIQIRTLKVEEGKDSMKMALAHGQGKLAKWICNFGKKISSEGWVTLVVTCTHRLVNISHGMRISALACAHKPGDIGRGMSKLVRRSLPASSVAYTRRSTDVERGLPALSVACTHRSGDIERGLPASSVACTHRSADVGRGLAASPVACTYRSTDVELSLPTLFVPCTH</sequence>
<dbReference type="Proteomes" id="UP000824120">
    <property type="component" value="Chromosome 4"/>
</dbReference>
<proteinExistence type="predicted"/>
<evidence type="ECO:0000313" key="2">
    <source>
        <dbReference type="EMBL" id="KAG5610864.1"/>
    </source>
</evidence>
<name>A0A9J5ZGB0_SOLCO</name>
<accession>A0A9J5ZGB0</accession>
<organism evidence="2 3">
    <name type="scientific">Solanum commersonii</name>
    <name type="common">Commerson's wild potato</name>
    <name type="synonym">Commerson's nightshade</name>
    <dbReference type="NCBI Taxonomy" id="4109"/>
    <lineage>
        <taxon>Eukaryota</taxon>
        <taxon>Viridiplantae</taxon>
        <taxon>Streptophyta</taxon>
        <taxon>Embryophyta</taxon>
        <taxon>Tracheophyta</taxon>
        <taxon>Spermatophyta</taxon>
        <taxon>Magnoliopsida</taxon>
        <taxon>eudicotyledons</taxon>
        <taxon>Gunneridae</taxon>
        <taxon>Pentapetalae</taxon>
        <taxon>asterids</taxon>
        <taxon>lamiids</taxon>
        <taxon>Solanales</taxon>
        <taxon>Solanaceae</taxon>
        <taxon>Solanoideae</taxon>
        <taxon>Solaneae</taxon>
        <taxon>Solanum</taxon>
    </lineage>
</organism>
<evidence type="ECO:0000256" key="1">
    <source>
        <dbReference type="SAM" id="MobiDB-lite"/>
    </source>
</evidence>
<comment type="caution">
    <text evidence="2">The sequence shown here is derived from an EMBL/GenBank/DDBJ whole genome shotgun (WGS) entry which is preliminary data.</text>
</comment>
<dbReference type="EMBL" id="JACXVP010000004">
    <property type="protein sequence ID" value="KAG5610864.1"/>
    <property type="molecule type" value="Genomic_DNA"/>
</dbReference>
<feature type="region of interest" description="Disordered" evidence="1">
    <location>
        <begin position="1"/>
        <end position="29"/>
    </location>
</feature>